<comment type="caution">
    <text evidence="8">The sequence shown here is derived from an EMBL/GenBank/DDBJ whole genome shotgun (WGS) entry which is preliminary data.</text>
</comment>
<dbReference type="InterPro" id="IPR037069">
    <property type="entry name" value="AcylCoA_DH/ox_N_sf"/>
</dbReference>
<evidence type="ECO:0000313" key="8">
    <source>
        <dbReference type="EMBL" id="EHJ62636.1"/>
    </source>
</evidence>
<dbReference type="KEGG" id="npn:JI59_17775"/>
<feature type="domain" description="Acyl-CoA dehydrogenase/oxidase C-terminal" evidence="6">
    <location>
        <begin position="231"/>
        <end position="365"/>
    </location>
</feature>
<evidence type="ECO:0000313" key="9">
    <source>
        <dbReference type="Proteomes" id="UP000004030"/>
    </source>
</evidence>
<dbReference type="Pfam" id="PF02771">
    <property type="entry name" value="Acyl-CoA_dh_N"/>
    <property type="match status" value="1"/>
</dbReference>
<keyword evidence="3" id="KW-0285">Flavoprotein</keyword>
<dbReference type="InterPro" id="IPR036250">
    <property type="entry name" value="AcylCo_DH-like_C"/>
</dbReference>
<name>G6E7Z3_9SPHN</name>
<dbReference type="RefSeq" id="WP_007011381.1">
    <property type="nucleotide sequence ID" value="NZ_AGFM01000007.1"/>
</dbReference>
<dbReference type="Gene3D" id="1.10.540.10">
    <property type="entry name" value="Acyl-CoA dehydrogenase/oxidase, N-terminal domain"/>
    <property type="match status" value="1"/>
</dbReference>
<evidence type="ECO:0000256" key="2">
    <source>
        <dbReference type="ARBA" id="ARBA00009347"/>
    </source>
</evidence>
<dbReference type="EMBL" id="AGFM01000007">
    <property type="protein sequence ID" value="EHJ62636.1"/>
    <property type="molecule type" value="Genomic_DNA"/>
</dbReference>
<dbReference type="AlphaFoldDB" id="G6E7Z3"/>
<evidence type="ECO:0000256" key="3">
    <source>
        <dbReference type="ARBA" id="ARBA00022630"/>
    </source>
</evidence>
<proteinExistence type="inferred from homology"/>
<organism evidence="8 9">
    <name type="scientific">Novosphingobium pentaromativorans US6-1</name>
    <dbReference type="NCBI Taxonomy" id="1088721"/>
    <lineage>
        <taxon>Bacteria</taxon>
        <taxon>Pseudomonadati</taxon>
        <taxon>Pseudomonadota</taxon>
        <taxon>Alphaproteobacteria</taxon>
        <taxon>Sphingomonadales</taxon>
        <taxon>Sphingomonadaceae</taxon>
        <taxon>Novosphingobium</taxon>
    </lineage>
</organism>
<dbReference type="Proteomes" id="UP000004030">
    <property type="component" value="Unassembled WGS sequence"/>
</dbReference>
<keyword evidence="4" id="KW-0274">FAD</keyword>
<evidence type="ECO:0000256" key="5">
    <source>
        <dbReference type="ARBA" id="ARBA00023002"/>
    </source>
</evidence>
<evidence type="ECO:0008006" key="10">
    <source>
        <dbReference type="Google" id="ProtNLM"/>
    </source>
</evidence>
<dbReference type="STRING" id="1088721.JI59_17775"/>
<dbReference type="eggNOG" id="COG1960">
    <property type="taxonomic scope" value="Bacteria"/>
</dbReference>
<dbReference type="SUPFAM" id="SSF56645">
    <property type="entry name" value="Acyl-CoA dehydrogenase NM domain-like"/>
    <property type="match status" value="1"/>
</dbReference>
<dbReference type="SUPFAM" id="SSF47203">
    <property type="entry name" value="Acyl-CoA dehydrogenase C-terminal domain-like"/>
    <property type="match status" value="1"/>
</dbReference>
<dbReference type="GO" id="GO:0003995">
    <property type="term" value="F:acyl-CoA dehydrogenase activity"/>
    <property type="evidence" value="ECO:0007669"/>
    <property type="project" value="TreeGrafter"/>
</dbReference>
<comment type="cofactor">
    <cofactor evidence="1">
        <name>FAD</name>
        <dbReference type="ChEBI" id="CHEBI:57692"/>
    </cofactor>
</comment>
<dbReference type="Gene3D" id="1.20.140.10">
    <property type="entry name" value="Butyryl-CoA Dehydrogenase, subunit A, domain 3"/>
    <property type="match status" value="1"/>
</dbReference>
<dbReference type="InterPro" id="IPR009100">
    <property type="entry name" value="AcylCoA_DH/oxidase_NM_dom_sf"/>
</dbReference>
<dbReference type="PANTHER" id="PTHR43884">
    <property type="entry name" value="ACYL-COA DEHYDROGENASE"/>
    <property type="match status" value="1"/>
</dbReference>
<gene>
    <name evidence="8" type="ORF">NSU_0464</name>
</gene>
<reference evidence="8 9" key="1">
    <citation type="journal article" date="2012" name="J. Bacteriol.">
        <title>Genome sequence of benzo(a)pyrene-degrading bacterium Novosphingobium pentaromativorans US6-1.</title>
        <authorList>
            <person name="Luo Y.R."/>
            <person name="Kang S.G."/>
            <person name="Kim S.J."/>
            <person name="Kim M.R."/>
            <person name="Li N."/>
            <person name="Lee J.H."/>
            <person name="Kwon K.K."/>
        </authorList>
    </citation>
    <scope>NUCLEOTIDE SEQUENCE [LARGE SCALE GENOMIC DNA]</scope>
    <source>
        <strain evidence="8 9">US6-1</strain>
    </source>
</reference>
<keyword evidence="5" id="KW-0560">Oxidoreductase</keyword>
<dbReference type="Gene3D" id="2.40.110.10">
    <property type="entry name" value="Butyryl-CoA Dehydrogenase, subunit A, domain 2"/>
    <property type="match status" value="1"/>
</dbReference>
<dbReference type="GO" id="GO:0050660">
    <property type="term" value="F:flavin adenine dinucleotide binding"/>
    <property type="evidence" value="ECO:0007669"/>
    <property type="project" value="InterPro"/>
</dbReference>
<sequence>MDIDLSEDQVMLQDSTRRFVEDRASIAMLRKLVEEKRDMPLDAWRMAAEQGWTALLIPEEFGGFSESAQGLVDAAIVAEELGRVIYPGPFLSSAVAAYAINDAGSSGQKAHWLPKLASGEAVVAWAMARRGGGGRIAGGGVRAAREGENLRLGGHAAYVLDAQIADAILVSVAGDDGATQVLLTADTPGITITPLDTLDVGRRIAHIDFADVVVSTEALLGEIGAAGEAVERQFQVALVLQCAETIGVVERALEICLEYTNERLVFGRPVASYQAIKHRLADHATQLMGMKAAVAHAAKAVKDQASDAAIAASIAKSQCGKWGTEIVRDCMHMHGGIGMTWEHDIHFYGRRAVSNEALLGTPAAHHERLCRLAGL</sequence>
<evidence type="ECO:0000256" key="1">
    <source>
        <dbReference type="ARBA" id="ARBA00001974"/>
    </source>
</evidence>
<keyword evidence="9" id="KW-1185">Reference proteome</keyword>
<evidence type="ECO:0000256" key="4">
    <source>
        <dbReference type="ARBA" id="ARBA00022827"/>
    </source>
</evidence>
<dbReference type="InterPro" id="IPR013786">
    <property type="entry name" value="AcylCoA_DH/ox_N"/>
</dbReference>
<comment type="similarity">
    <text evidence="2">Belongs to the acyl-CoA dehydrogenase family.</text>
</comment>
<dbReference type="InterPro" id="IPR046373">
    <property type="entry name" value="Acyl-CoA_Oxase/DH_mid-dom_sf"/>
</dbReference>
<dbReference type="Pfam" id="PF00441">
    <property type="entry name" value="Acyl-CoA_dh_1"/>
    <property type="match status" value="1"/>
</dbReference>
<protein>
    <recommendedName>
        <fullName evidence="10">Acyl-CoA dehydrogenase</fullName>
    </recommendedName>
</protein>
<dbReference type="CDD" id="cd00567">
    <property type="entry name" value="ACAD"/>
    <property type="match status" value="1"/>
</dbReference>
<feature type="domain" description="Acyl-CoA dehydrogenase/oxidase N-terminal" evidence="7">
    <location>
        <begin position="6"/>
        <end position="120"/>
    </location>
</feature>
<dbReference type="PATRIC" id="fig|1088721.3.peg.456"/>
<dbReference type="InterPro" id="IPR009075">
    <property type="entry name" value="AcylCo_DH/oxidase_C"/>
</dbReference>
<evidence type="ECO:0000259" key="7">
    <source>
        <dbReference type="Pfam" id="PF02771"/>
    </source>
</evidence>
<accession>G6E7Z3</accession>
<dbReference type="PANTHER" id="PTHR43884:SF20">
    <property type="entry name" value="ACYL-COA DEHYDROGENASE FADE28"/>
    <property type="match status" value="1"/>
</dbReference>
<evidence type="ECO:0000259" key="6">
    <source>
        <dbReference type="Pfam" id="PF00441"/>
    </source>
</evidence>